<accession>A0AAD4M721</accession>
<feature type="compositionally biased region" description="Basic and acidic residues" evidence="5">
    <location>
        <begin position="308"/>
        <end position="320"/>
    </location>
</feature>
<comment type="subcellular location">
    <subcellularLocation>
        <location evidence="1">Nucleus</location>
    </subcellularLocation>
</comment>
<feature type="compositionally biased region" description="Acidic residues" evidence="5">
    <location>
        <begin position="905"/>
        <end position="915"/>
    </location>
</feature>
<dbReference type="GO" id="GO:0016604">
    <property type="term" value="C:nuclear body"/>
    <property type="evidence" value="ECO:0007669"/>
    <property type="project" value="TreeGrafter"/>
</dbReference>
<dbReference type="InterPro" id="IPR021933">
    <property type="entry name" value="SERRATE/Ars2_N"/>
</dbReference>
<evidence type="ECO:0000313" key="8">
    <source>
        <dbReference type="Proteomes" id="UP001203297"/>
    </source>
</evidence>
<feature type="region of interest" description="Disordered" evidence="5">
    <location>
        <begin position="1"/>
        <end position="43"/>
    </location>
</feature>
<dbReference type="InterPro" id="IPR013087">
    <property type="entry name" value="Znf_C2H2_type"/>
</dbReference>
<sequence>MSWAASAYLPSRRSRSRSPHRGSYSSRPPYPDHHGPDPYRNEWDSWDRERAYALERDRAMYDYGRRGRSRSPEDGVRKRRRSVSPYEREARPRYDDYDSRGPGYKSPRRSSYHNPPSRRAPPDPHTLDYPATLKQYAEWFRFYYPQAAAEEDLSDKAAQQQAGDGSKPRNGIKLRWEKYKKSFAAQQLQTMFDHHRKSPWFAEKYDPSTQYAYLRKRVRKEGWRSRLNTFLEHLDAGLFDPQPDNLHQPSSPKQSAILKKEELKDDQEALPDNDGLAPVDESMKVDEDVVVEAEEEGDKIDANGRGGENGKKDSRDRGEEVSVAPEGHQVMIRTIPPDIGRVKLETVGALDTIPGFIYLALGDPLQKRNFYRAGWLKFHEDADINVIMSELSERKASQSQIDGFKLHVLHNKQPFKNRVRYAPEVASRPDVLEKDVDRARALLVRLEAEYHALRKIRILSRDEIIALPDGPLQEESITLAEGEDDHDDPEPSRSTLSAIEQRVEKICAETPQDGLDEAELKIRKTALLLDLVLAALRNGFHTCYYCAVTTDHQEELQRKCIRHLRKPLSKATYDEYKAKIAENSAKVKEDAVMQEEGDLKLKEKEAFSEDRTKDAVTKEDDSREWKRNEDRWVEWLDSKIALLLDRDSVDPRAYGGKAYDEELSKFAEPYIKQEDEGKFRCKTCQKLFKAASFVEKHIANKHPELVKALDDLPYFNNFALDPHHIQPYNHLPQSGGAGHQAPPQAYGLPGPPPIATTDYLRGANGGVFYPAPYPPSAFPPPMNIPQHWDPYTYPHVQPNITLAPRRDDGTSARRLSDRISGYAPGSDYPIDSPTTIPASAGLPAKPPVSMDQPLSDESRVRRVGSSRRNTRSGDSGGPPPPPPPDAKEDPRAAAGKKVSYHDMDLVAEGDVELQY</sequence>
<feature type="region of interest" description="Disordered" evidence="5">
    <location>
        <begin position="292"/>
        <end position="324"/>
    </location>
</feature>
<evidence type="ECO:0000256" key="4">
    <source>
        <dbReference type="PROSITE-ProRule" id="PRU00042"/>
    </source>
</evidence>
<dbReference type="Pfam" id="PF12066">
    <property type="entry name" value="SERRATE_Ars2_N"/>
    <property type="match status" value="1"/>
</dbReference>
<evidence type="ECO:0000259" key="6">
    <source>
        <dbReference type="PROSITE" id="PS50157"/>
    </source>
</evidence>
<name>A0AAD4M721_9AGAM</name>
<gene>
    <name evidence="7" type="ORF">B0F90DRAFT_1627749</name>
</gene>
<feature type="compositionally biased region" description="Basic residues" evidence="5">
    <location>
        <begin position="861"/>
        <end position="870"/>
    </location>
</feature>
<feature type="region of interest" description="Disordered" evidence="5">
    <location>
        <begin position="58"/>
        <end position="129"/>
    </location>
</feature>
<dbReference type="PANTHER" id="PTHR13165">
    <property type="entry name" value="ARSENITE-RESISTANCE PROTEIN 2"/>
    <property type="match status" value="1"/>
</dbReference>
<dbReference type="PANTHER" id="PTHR13165:SF0">
    <property type="entry name" value="SERRATE RNA EFFECTOR MOLECULE HOMOLOG"/>
    <property type="match status" value="1"/>
</dbReference>
<evidence type="ECO:0000256" key="1">
    <source>
        <dbReference type="ARBA" id="ARBA00004123"/>
    </source>
</evidence>
<feature type="region of interest" description="Disordered" evidence="5">
    <location>
        <begin position="152"/>
        <end position="171"/>
    </location>
</feature>
<feature type="region of interest" description="Disordered" evidence="5">
    <location>
        <begin position="731"/>
        <end position="754"/>
    </location>
</feature>
<dbReference type="InterPro" id="IPR007042">
    <property type="entry name" value="SERRATE/Ars2_C"/>
</dbReference>
<evidence type="ECO:0000256" key="3">
    <source>
        <dbReference type="ARBA" id="ARBA00023242"/>
    </source>
</evidence>
<dbReference type="Proteomes" id="UP001203297">
    <property type="component" value="Unassembled WGS sequence"/>
</dbReference>
<feature type="compositionally biased region" description="Basic and acidic residues" evidence="5">
    <location>
        <begin position="86"/>
        <end position="99"/>
    </location>
</feature>
<evidence type="ECO:0000256" key="5">
    <source>
        <dbReference type="SAM" id="MobiDB-lite"/>
    </source>
</evidence>
<dbReference type="EMBL" id="WTXG01000012">
    <property type="protein sequence ID" value="KAI0301850.1"/>
    <property type="molecule type" value="Genomic_DNA"/>
</dbReference>
<feature type="compositionally biased region" description="Basic and acidic residues" evidence="5">
    <location>
        <begin position="804"/>
        <end position="817"/>
    </location>
</feature>
<feature type="compositionally biased region" description="Basic and acidic residues" evidence="5">
    <location>
        <begin position="58"/>
        <end position="76"/>
    </location>
</feature>
<reference evidence="7" key="1">
    <citation type="journal article" date="2022" name="New Phytol.">
        <title>Evolutionary transition to the ectomycorrhizal habit in the genomes of a hyperdiverse lineage of mushroom-forming fungi.</title>
        <authorList>
            <person name="Looney B."/>
            <person name="Miyauchi S."/>
            <person name="Morin E."/>
            <person name="Drula E."/>
            <person name="Courty P.E."/>
            <person name="Kohler A."/>
            <person name="Kuo A."/>
            <person name="LaButti K."/>
            <person name="Pangilinan J."/>
            <person name="Lipzen A."/>
            <person name="Riley R."/>
            <person name="Andreopoulos W."/>
            <person name="He G."/>
            <person name="Johnson J."/>
            <person name="Nolan M."/>
            <person name="Tritt A."/>
            <person name="Barry K.W."/>
            <person name="Grigoriev I.V."/>
            <person name="Nagy L.G."/>
            <person name="Hibbett D."/>
            <person name="Henrissat B."/>
            <person name="Matheny P.B."/>
            <person name="Labbe J."/>
            <person name="Martin F.M."/>
        </authorList>
    </citation>
    <scope>NUCLEOTIDE SEQUENCE</scope>
    <source>
        <strain evidence="7">BPL690</strain>
    </source>
</reference>
<feature type="compositionally biased region" description="Low complexity" evidence="5">
    <location>
        <begin position="1"/>
        <end position="11"/>
    </location>
</feature>
<feature type="domain" description="C2H2-type" evidence="6">
    <location>
        <begin position="679"/>
        <end position="702"/>
    </location>
</feature>
<dbReference type="GO" id="GO:0016070">
    <property type="term" value="P:RNA metabolic process"/>
    <property type="evidence" value="ECO:0007669"/>
    <property type="project" value="UniProtKB-ARBA"/>
</dbReference>
<dbReference type="AlphaFoldDB" id="A0AAD4M721"/>
<comment type="caution">
    <text evidence="7">The sequence shown here is derived from an EMBL/GenBank/DDBJ whole genome shotgun (WGS) entry which is preliminary data.</text>
</comment>
<dbReference type="PROSITE" id="PS00028">
    <property type="entry name" value="ZINC_FINGER_C2H2_1"/>
    <property type="match status" value="1"/>
</dbReference>
<dbReference type="InterPro" id="IPR039727">
    <property type="entry name" value="SE/Ars2"/>
</dbReference>
<dbReference type="PROSITE" id="PS50157">
    <property type="entry name" value="ZINC_FINGER_C2H2_2"/>
    <property type="match status" value="1"/>
</dbReference>
<keyword evidence="4" id="KW-0863">Zinc-finger</keyword>
<comment type="similarity">
    <text evidence="2">Belongs to the ARS2 family.</text>
</comment>
<feature type="compositionally biased region" description="Basic and acidic residues" evidence="5">
    <location>
        <begin position="30"/>
        <end position="43"/>
    </location>
</feature>
<keyword evidence="8" id="KW-1185">Reference proteome</keyword>
<organism evidence="7 8">
    <name type="scientific">Multifurca ochricompacta</name>
    <dbReference type="NCBI Taxonomy" id="376703"/>
    <lineage>
        <taxon>Eukaryota</taxon>
        <taxon>Fungi</taxon>
        <taxon>Dikarya</taxon>
        <taxon>Basidiomycota</taxon>
        <taxon>Agaricomycotina</taxon>
        <taxon>Agaricomycetes</taxon>
        <taxon>Russulales</taxon>
        <taxon>Russulaceae</taxon>
        <taxon>Multifurca</taxon>
    </lineage>
</organism>
<dbReference type="Pfam" id="PF04959">
    <property type="entry name" value="ARS2"/>
    <property type="match status" value="1"/>
</dbReference>
<keyword evidence="4" id="KW-0862">Zinc</keyword>
<feature type="region of interest" description="Disordered" evidence="5">
    <location>
        <begin position="799"/>
        <end position="915"/>
    </location>
</feature>
<protein>
    <recommendedName>
        <fullName evidence="6">C2H2-type domain-containing protein</fullName>
    </recommendedName>
</protein>
<dbReference type="GO" id="GO:0031047">
    <property type="term" value="P:regulatory ncRNA-mediated gene silencing"/>
    <property type="evidence" value="ECO:0007669"/>
    <property type="project" value="UniProtKB-ARBA"/>
</dbReference>
<dbReference type="GO" id="GO:0008270">
    <property type="term" value="F:zinc ion binding"/>
    <property type="evidence" value="ECO:0007669"/>
    <property type="project" value="UniProtKB-KW"/>
</dbReference>
<proteinExistence type="inferred from homology"/>
<evidence type="ECO:0000313" key="7">
    <source>
        <dbReference type="EMBL" id="KAI0301850.1"/>
    </source>
</evidence>
<evidence type="ECO:0000256" key="2">
    <source>
        <dbReference type="ARBA" id="ARBA00005407"/>
    </source>
</evidence>
<keyword evidence="4" id="KW-0479">Metal-binding</keyword>
<keyword evidence="3" id="KW-0539">Nucleus</keyword>